<reference evidence="2" key="1">
    <citation type="submission" date="2022-07" db="EMBL/GenBank/DDBJ databases">
        <authorList>
            <person name="Macas J."/>
            <person name="Novak P."/>
            <person name="Neumann P."/>
        </authorList>
    </citation>
    <scope>NUCLEOTIDE SEQUENCE</scope>
</reference>
<comment type="caution">
    <text evidence="2">The sequence shown here is derived from an EMBL/GenBank/DDBJ whole genome shotgun (WGS) entry which is preliminary data.</text>
</comment>
<evidence type="ECO:0000313" key="3">
    <source>
        <dbReference type="Proteomes" id="UP001152523"/>
    </source>
</evidence>
<feature type="compositionally biased region" description="Low complexity" evidence="1">
    <location>
        <begin position="28"/>
        <end position="47"/>
    </location>
</feature>
<keyword evidence="3" id="KW-1185">Reference proteome</keyword>
<feature type="region of interest" description="Disordered" evidence="1">
    <location>
        <begin position="28"/>
        <end position="81"/>
    </location>
</feature>
<dbReference type="Proteomes" id="UP001152523">
    <property type="component" value="Unassembled WGS sequence"/>
</dbReference>
<name>A0AAV0C705_9ASTE</name>
<accession>A0AAV0C705</accession>
<feature type="compositionally biased region" description="Polar residues" evidence="1">
    <location>
        <begin position="59"/>
        <end position="73"/>
    </location>
</feature>
<proteinExistence type="predicted"/>
<evidence type="ECO:0000256" key="1">
    <source>
        <dbReference type="SAM" id="MobiDB-lite"/>
    </source>
</evidence>
<protein>
    <submittedName>
        <fullName evidence="2">Uncharacterized protein</fullName>
    </submittedName>
</protein>
<gene>
    <name evidence="2" type="ORF">CEPIT_LOCUS2602</name>
</gene>
<dbReference type="EMBL" id="CAMAPF010000014">
    <property type="protein sequence ID" value="CAH9067674.1"/>
    <property type="molecule type" value="Genomic_DNA"/>
</dbReference>
<evidence type="ECO:0000313" key="2">
    <source>
        <dbReference type="EMBL" id="CAH9067674.1"/>
    </source>
</evidence>
<dbReference type="AlphaFoldDB" id="A0AAV0C705"/>
<sequence>MMQRQTQSSAACVNSCGQTSVPSFLLQAQDSSSRLQASSPASRTSSSFCYQRRTERESYNLSLQSPPATSSELDGQKQKSTVDFRRHRVRASHEHSSSDFNRQSIENLTSGIYEQQTSDDELATTNDGVIKQQEVLAAT</sequence>
<organism evidence="2 3">
    <name type="scientific">Cuscuta epithymum</name>
    <dbReference type="NCBI Taxonomy" id="186058"/>
    <lineage>
        <taxon>Eukaryota</taxon>
        <taxon>Viridiplantae</taxon>
        <taxon>Streptophyta</taxon>
        <taxon>Embryophyta</taxon>
        <taxon>Tracheophyta</taxon>
        <taxon>Spermatophyta</taxon>
        <taxon>Magnoliopsida</taxon>
        <taxon>eudicotyledons</taxon>
        <taxon>Gunneridae</taxon>
        <taxon>Pentapetalae</taxon>
        <taxon>asterids</taxon>
        <taxon>lamiids</taxon>
        <taxon>Solanales</taxon>
        <taxon>Convolvulaceae</taxon>
        <taxon>Cuscuteae</taxon>
        <taxon>Cuscuta</taxon>
        <taxon>Cuscuta subgen. Cuscuta</taxon>
    </lineage>
</organism>